<gene>
    <name evidence="1" type="primary">NCL1_57642</name>
    <name evidence="1" type="ORF">TNCV_4593571</name>
</gene>
<dbReference type="EMBL" id="BMAU01021418">
    <property type="protein sequence ID" value="GFY33645.1"/>
    <property type="molecule type" value="Genomic_DNA"/>
</dbReference>
<evidence type="ECO:0000313" key="1">
    <source>
        <dbReference type="EMBL" id="GFY33645.1"/>
    </source>
</evidence>
<proteinExistence type="predicted"/>
<keyword evidence="2" id="KW-1185">Reference proteome</keyword>
<comment type="caution">
    <text evidence="1">The sequence shown here is derived from an EMBL/GenBank/DDBJ whole genome shotgun (WGS) entry which is preliminary data.</text>
</comment>
<protein>
    <submittedName>
        <fullName evidence="1">Uncharacterized protein</fullName>
    </submittedName>
</protein>
<dbReference type="Proteomes" id="UP000887159">
    <property type="component" value="Unassembled WGS sequence"/>
</dbReference>
<accession>A0A8X7BJL5</accession>
<dbReference type="AlphaFoldDB" id="A0A8X7BJL5"/>
<reference evidence="1" key="1">
    <citation type="submission" date="2020-08" db="EMBL/GenBank/DDBJ databases">
        <title>Multicomponent nature underlies the extraordinary mechanical properties of spider dragline silk.</title>
        <authorList>
            <person name="Kono N."/>
            <person name="Nakamura H."/>
            <person name="Mori M."/>
            <person name="Yoshida Y."/>
            <person name="Ohtoshi R."/>
            <person name="Malay A.D."/>
            <person name="Moran D.A.P."/>
            <person name="Tomita M."/>
            <person name="Numata K."/>
            <person name="Arakawa K."/>
        </authorList>
    </citation>
    <scope>NUCLEOTIDE SEQUENCE</scope>
</reference>
<sequence>MEHALSSEKYLDTQWDGLQVENKPTGRPDQKVSHSEQWFQNDTEQHIVPDTEFIAAVTVHEKIPENDEEFNIEDIQTPNISYSFWQPILCEVNDTQHYLQTEGLNIHQCAQKIRALQTVLETKREEIVDDALIYPKILCEELEISFEHQDESGGSIYLATEKDSNSCRTGARPEVILNMDELNLDQASKDINKEEFQIERVRLQASVAPTDPGCKKELIGSGFLGLLKYIIESKL</sequence>
<organism evidence="1 2">
    <name type="scientific">Trichonephila clavipes</name>
    <name type="common">Golden silk orbweaver</name>
    <name type="synonym">Nephila clavipes</name>
    <dbReference type="NCBI Taxonomy" id="2585209"/>
    <lineage>
        <taxon>Eukaryota</taxon>
        <taxon>Metazoa</taxon>
        <taxon>Ecdysozoa</taxon>
        <taxon>Arthropoda</taxon>
        <taxon>Chelicerata</taxon>
        <taxon>Arachnida</taxon>
        <taxon>Araneae</taxon>
        <taxon>Araneomorphae</taxon>
        <taxon>Entelegynae</taxon>
        <taxon>Araneoidea</taxon>
        <taxon>Nephilidae</taxon>
        <taxon>Trichonephila</taxon>
    </lineage>
</organism>
<name>A0A8X7BJL5_TRICX</name>
<evidence type="ECO:0000313" key="2">
    <source>
        <dbReference type="Proteomes" id="UP000887159"/>
    </source>
</evidence>